<name>A0A150T7I6_SORCE</name>
<gene>
    <name evidence="1" type="ORF">BE21_57240</name>
</gene>
<dbReference type="AlphaFoldDB" id="A0A150T7I6"/>
<reference evidence="1 2" key="1">
    <citation type="submission" date="2014-02" db="EMBL/GenBank/DDBJ databases">
        <title>The small core and large imbalanced accessory genome model reveals a collaborative survival strategy of Sorangium cellulosum strains in nature.</title>
        <authorList>
            <person name="Han K."/>
            <person name="Peng R."/>
            <person name="Blom J."/>
            <person name="Li Y.-Z."/>
        </authorList>
    </citation>
    <scope>NUCLEOTIDE SEQUENCE [LARGE SCALE GENOMIC DNA]</scope>
    <source>
        <strain evidence="1 2">So0007-03</strain>
    </source>
</reference>
<evidence type="ECO:0000313" key="2">
    <source>
        <dbReference type="Proteomes" id="UP000075502"/>
    </source>
</evidence>
<dbReference type="Gene3D" id="2.60.120.430">
    <property type="entry name" value="Galactose-binding lectin"/>
    <property type="match status" value="1"/>
</dbReference>
<dbReference type="InterPro" id="IPR008979">
    <property type="entry name" value="Galactose-bd-like_sf"/>
</dbReference>
<sequence>MDLSLIDDMEDGDGTIIPLNDAENPRRGAWFVGNDGLGTQEPGKNETFFMTTIEPPRGSSLSAAYSEADDKFTDWGALFGFRLNSNQTETNPGVYDASEFRGITFFARADSGSSTKVLVDVVDVQTWNKGGICTQCDDRFTKIVTLTPCWTQYKVAFSELKQSGWGQAFEAVDVTKVWAIQFRFGASSPFNIWIDDLAFYR</sequence>
<dbReference type="EMBL" id="JEME01003395">
    <property type="protein sequence ID" value="KYG00614.1"/>
    <property type="molecule type" value="Genomic_DNA"/>
</dbReference>
<evidence type="ECO:0008006" key="3">
    <source>
        <dbReference type="Google" id="ProtNLM"/>
    </source>
</evidence>
<accession>A0A150T7I6</accession>
<dbReference type="SUPFAM" id="SSF49785">
    <property type="entry name" value="Galactose-binding domain-like"/>
    <property type="match status" value="1"/>
</dbReference>
<proteinExistence type="predicted"/>
<comment type="caution">
    <text evidence="1">The sequence shown here is derived from an EMBL/GenBank/DDBJ whole genome shotgun (WGS) entry which is preliminary data.</text>
</comment>
<protein>
    <recommendedName>
        <fullName evidence="3">CBM11 domain-containing protein</fullName>
    </recommendedName>
</protein>
<evidence type="ECO:0000313" key="1">
    <source>
        <dbReference type="EMBL" id="KYG00614.1"/>
    </source>
</evidence>
<dbReference type="Proteomes" id="UP000075502">
    <property type="component" value="Unassembled WGS sequence"/>
</dbReference>
<organism evidence="1 2">
    <name type="scientific">Sorangium cellulosum</name>
    <name type="common">Polyangium cellulosum</name>
    <dbReference type="NCBI Taxonomy" id="56"/>
    <lineage>
        <taxon>Bacteria</taxon>
        <taxon>Pseudomonadati</taxon>
        <taxon>Myxococcota</taxon>
        <taxon>Polyangia</taxon>
        <taxon>Polyangiales</taxon>
        <taxon>Polyangiaceae</taxon>
        <taxon>Sorangium</taxon>
    </lineage>
</organism>